<feature type="compositionally biased region" description="Polar residues" evidence="1">
    <location>
        <begin position="96"/>
        <end position="109"/>
    </location>
</feature>
<comment type="caution">
    <text evidence="2">The sequence shown here is derived from an EMBL/GenBank/DDBJ whole genome shotgun (WGS) entry which is preliminary data.</text>
</comment>
<accession>A0AAD4MDC0</accession>
<dbReference type="EMBL" id="WTXG01000001">
    <property type="protein sequence ID" value="KAI0307960.1"/>
    <property type="molecule type" value="Genomic_DNA"/>
</dbReference>
<feature type="region of interest" description="Disordered" evidence="1">
    <location>
        <begin position="73"/>
        <end position="118"/>
    </location>
</feature>
<evidence type="ECO:0000313" key="2">
    <source>
        <dbReference type="EMBL" id="KAI0307960.1"/>
    </source>
</evidence>
<sequence>MSQPVITVTYNLVVPEGTQPPSPESSISHSRQITPDTRGFKEYYNALQVAIDEIKAATGHELTAWRDAVGDKELGKEGYVKKDEGEGSDEEEGEEMSQSLHFGASNSDPSFDFYSMRF</sequence>
<dbReference type="AlphaFoldDB" id="A0AAD4MDC0"/>
<name>A0AAD4MDC0_9AGAM</name>
<evidence type="ECO:0000256" key="1">
    <source>
        <dbReference type="SAM" id="MobiDB-lite"/>
    </source>
</evidence>
<dbReference type="Proteomes" id="UP001203297">
    <property type="component" value="Unassembled WGS sequence"/>
</dbReference>
<keyword evidence="3" id="KW-1185">Reference proteome</keyword>
<reference evidence="2" key="1">
    <citation type="journal article" date="2022" name="New Phytol.">
        <title>Evolutionary transition to the ectomycorrhizal habit in the genomes of a hyperdiverse lineage of mushroom-forming fungi.</title>
        <authorList>
            <person name="Looney B."/>
            <person name="Miyauchi S."/>
            <person name="Morin E."/>
            <person name="Drula E."/>
            <person name="Courty P.E."/>
            <person name="Kohler A."/>
            <person name="Kuo A."/>
            <person name="LaButti K."/>
            <person name="Pangilinan J."/>
            <person name="Lipzen A."/>
            <person name="Riley R."/>
            <person name="Andreopoulos W."/>
            <person name="He G."/>
            <person name="Johnson J."/>
            <person name="Nolan M."/>
            <person name="Tritt A."/>
            <person name="Barry K.W."/>
            <person name="Grigoriev I.V."/>
            <person name="Nagy L.G."/>
            <person name="Hibbett D."/>
            <person name="Henrissat B."/>
            <person name="Matheny P.B."/>
            <person name="Labbe J."/>
            <person name="Martin F.M."/>
        </authorList>
    </citation>
    <scope>NUCLEOTIDE SEQUENCE</scope>
    <source>
        <strain evidence="2">BPL690</strain>
    </source>
</reference>
<evidence type="ECO:0000313" key="3">
    <source>
        <dbReference type="Proteomes" id="UP001203297"/>
    </source>
</evidence>
<feature type="compositionally biased region" description="Acidic residues" evidence="1">
    <location>
        <begin position="86"/>
        <end position="95"/>
    </location>
</feature>
<organism evidence="2 3">
    <name type="scientific">Multifurca ochricompacta</name>
    <dbReference type="NCBI Taxonomy" id="376703"/>
    <lineage>
        <taxon>Eukaryota</taxon>
        <taxon>Fungi</taxon>
        <taxon>Dikarya</taxon>
        <taxon>Basidiomycota</taxon>
        <taxon>Agaricomycotina</taxon>
        <taxon>Agaricomycetes</taxon>
        <taxon>Russulales</taxon>
        <taxon>Russulaceae</taxon>
        <taxon>Multifurca</taxon>
    </lineage>
</organism>
<feature type="compositionally biased region" description="Basic and acidic residues" evidence="1">
    <location>
        <begin position="73"/>
        <end position="85"/>
    </location>
</feature>
<gene>
    <name evidence="2" type="ORF">B0F90DRAFT_96719</name>
</gene>
<protein>
    <submittedName>
        <fullName evidence="2">Uncharacterized protein</fullName>
    </submittedName>
</protein>
<proteinExistence type="predicted"/>